<dbReference type="EMBL" id="JAPDDP010000037">
    <property type="protein sequence ID" value="MDA0182532.1"/>
    <property type="molecule type" value="Genomic_DNA"/>
</dbReference>
<evidence type="ECO:0000313" key="3">
    <source>
        <dbReference type="Proteomes" id="UP001147653"/>
    </source>
</evidence>
<keyword evidence="1" id="KW-0472">Membrane</keyword>
<accession>A0A9X3NJJ6</accession>
<name>A0A9X3NJJ6_9ACTN</name>
<dbReference type="AlphaFoldDB" id="A0A9X3NJJ6"/>
<organism evidence="2 3">
    <name type="scientific">Solirubrobacter phytolaccae</name>
    <dbReference type="NCBI Taxonomy" id="1404360"/>
    <lineage>
        <taxon>Bacteria</taxon>
        <taxon>Bacillati</taxon>
        <taxon>Actinomycetota</taxon>
        <taxon>Thermoleophilia</taxon>
        <taxon>Solirubrobacterales</taxon>
        <taxon>Solirubrobacteraceae</taxon>
        <taxon>Solirubrobacter</taxon>
    </lineage>
</organism>
<protein>
    <submittedName>
        <fullName evidence="2">Uncharacterized protein</fullName>
    </submittedName>
</protein>
<feature type="transmembrane region" description="Helical" evidence="1">
    <location>
        <begin position="44"/>
        <end position="66"/>
    </location>
</feature>
<dbReference type="RefSeq" id="WP_270026901.1">
    <property type="nucleotide sequence ID" value="NZ_JAPDDP010000037.1"/>
</dbReference>
<proteinExistence type="predicted"/>
<reference evidence="2" key="1">
    <citation type="submission" date="2022-10" db="EMBL/GenBank/DDBJ databases">
        <title>The WGS of Solirubrobacter phytolaccae KCTC 29190.</title>
        <authorList>
            <person name="Jiang Z."/>
        </authorList>
    </citation>
    <scope>NUCLEOTIDE SEQUENCE</scope>
    <source>
        <strain evidence="2">KCTC 29190</strain>
    </source>
</reference>
<dbReference type="Proteomes" id="UP001147653">
    <property type="component" value="Unassembled WGS sequence"/>
</dbReference>
<evidence type="ECO:0000256" key="1">
    <source>
        <dbReference type="SAM" id="Phobius"/>
    </source>
</evidence>
<keyword evidence="1" id="KW-0812">Transmembrane</keyword>
<evidence type="ECO:0000313" key="2">
    <source>
        <dbReference type="EMBL" id="MDA0182532.1"/>
    </source>
</evidence>
<keyword evidence="3" id="KW-1185">Reference proteome</keyword>
<gene>
    <name evidence="2" type="ORF">OJ997_19640</name>
</gene>
<comment type="caution">
    <text evidence="2">The sequence shown here is derived from an EMBL/GenBank/DDBJ whole genome shotgun (WGS) entry which is preliminary data.</text>
</comment>
<keyword evidence="1" id="KW-1133">Transmembrane helix</keyword>
<sequence length="74" mass="8079">MSRIASVLVVVVLIVAVNVGLRLIDGPSVNVSLPDIDVPDWLQWANKIKNVLLLGLLVAVVIGGVLKDRQRRDR</sequence>